<dbReference type="InterPro" id="IPR013780">
    <property type="entry name" value="Glyco_hydro_b"/>
</dbReference>
<dbReference type="InterPro" id="IPR006047">
    <property type="entry name" value="GH13_cat_dom"/>
</dbReference>
<dbReference type="AlphaFoldDB" id="A0A5J5IGV2"/>
<accession>A0A5J5IGV2</accession>
<name>A0A5J5IGV2_9BACT</name>
<dbReference type="InterPro" id="IPR017853">
    <property type="entry name" value="GH"/>
</dbReference>
<dbReference type="EMBL" id="VYQF01000007">
    <property type="protein sequence ID" value="KAA9036571.1"/>
    <property type="molecule type" value="Genomic_DNA"/>
</dbReference>
<dbReference type="Gene3D" id="3.20.20.80">
    <property type="entry name" value="Glycosidases"/>
    <property type="match status" value="1"/>
</dbReference>
<dbReference type="RefSeq" id="WP_150416313.1">
    <property type="nucleotide sequence ID" value="NZ_VYQF01000007.1"/>
</dbReference>
<reference evidence="2 3" key="1">
    <citation type="submission" date="2019-09" db="EMBL/GenBank/DDBJ databases">
        <title>Draft genome sequence of Ginsengibacter sp. BR5-29.</title>
        <authorList>
            <person name="Im W.-T."/>
        </authorList>
    </citation>
    <scope>NUCLEOTIDE SEQUENCE [LARGE SCALE GENOMIC DNA]</scope>
    <source>
        <strain evidence="2 3">BR5-29</strain>
    </source>
</reference>
<dbReference type="Proteomes" id="UP000326903">
    <property type="component" value="Unassembled WGS sequence"/>
</dbReference>
<dbReference type="GO" id="GO:0005975">
    <property type="term" value="P:carbohydrate metabolic process"/>
    <property type="evidence" value="ECO:0007669"/>
    <property type="project" value="InterPro"/>
</dbReference>
<feature type="domain" description="Glycosyl hydrolase family 13 catalytic" evidence="1">
    <location>
        <begin position="30"/>
        <end position="337"/>
    </location>
</feature>
<keyword evidence="3" id="KW-1185">Reference proteome</keyword>
<evidence type="ECO:0000313" key="3">
    <source>
        <dbReference type="Proteomes" id="UP000326903"/>
    </source>
</evidence>
<gene>
    <name evidence="2" type="ORF">FW778_18315</name>
</gene>
<dbReference type="CDD" id="cd11313">
    <property type="entry name" value="AmyAc_arch_bac_AmyA"/>
    <property type="match status" value="1"/>
</dbReference>
<dbReference type="PANTHER" id="PTHR47786">
    <property type="entry name" value="ALPHA-1,4-GLUCAN:MALTOSE-1-PHOSPHATE MALTOSYLTRANSFERASE"/>
    <property type="match status" value="1"/>
</dbReference>
<dbReference type="Gene3D" id="2.60.40.1180">
    <property type="entry name" value="Golgi alpha-mannosidase II"/>
    <property type="match status" value="1"/>
</dbReference>
<evidence type="ECO:0000259" key="1">
    <source>
        <dbReference type="SMART" id="SM00642"/>
    </source>
</evidence>
<evidence type="ECO:0000313" key="2">
    <source>
        <dbReference type="EMBL" id="KAA9036571.1"/>
    </source>
</evidence>
<dbReference type="Pfam" id="PF00128">
    <property type="entry name" value="Alpha-amylase"/>
    <property type="match status" value="2"/>
</dbReference>
<comment type="caution">
    <text evidence="2">The sequence shown here is derived from an EMBL/GenBank/DDBJ whole genome shotgun (WGS) entry which is preliminary data.</text>
</comment>
<dbReference type="SUPFAM" id="SSF51011">
    <property type="entry name" value="Glycosyl hydrolase domain"/>
    <property type="match status" value="1"/>
</dbReference>
<dbReference type="SMART" id="SM00642">
    <property type="entry name" value="Aamy"/>
    <property type="match status" value="1"/>
</dbReference>
<protein>
    <submittedName>
        <fullName evidence="2">1,4-alpha-glucan branching protein</fullName>
    </submittedName>
</protein>
<dbReference type="PANTHER" id="PTHR47786:SF2">
    <property type="entry name" value="GLYCOSYL HYDROLASE FAMILY 13 CATALYTIC DOMAIN-CONTAINING PROTEIN"/>
    <property type="match status" value="1"/>
</dbReference>
<organism evidence="2 3">
    <name type="scientific">Ginsengibacter hankyongi</name>
    <dbReference type="NCBI Taxonomy" id="2607284"/>
    <lineage>
        <taxon>Bacteria</taxon>
        <taxon>Pseudomonadati</taxon>
        <taxon>Bacteroidota</taxon>
        <taxon>Chitinophagia</taxon>
        <taxon>Chitinophagales</taxon>
        <taxon>Chitinophagaceae</taxon>
        <taxon>Ginsengibacter</taxon>
    </lineage>
</organism>
<dbReference type="InterPro" id="IPR032091">
    <property type="entry name" value="Malt_amylase-like_C"/>
</dbReference>
<dbReference type="Pfam" id="PF16657">
    <property type="entry name" value="Malt_amylase_C"/>
    <property type="match status" value="1"/>
</dbReference>
<proteinExistence type="predicted"/>
<sequence>MSNKHKPFEHPKWSYPANIYEVNLRQYTLEGTFDAFGKHLPRLKDMGVKILWFMPVTPISELGKLGTLGSYYAVKDYTAINPEFGTMDDFKKLVNEAHELDFKVIIDWVADHSGNDHPWTVDNPEYYCYDANNELHHPHGWSDVAQLNYENPQLREAMIEAMKFWIKECDIDGYRCDMAHLVPLDFWIQAKKKLSKYKDNLFWLAECEKPTYHAVFDATYTWRWMHASEEFYHGRMNLHALLTVLYKSVTEFPYDGFRTYFTSNHDENSWNGTEFEKYGDAAMLMAVFSCTWNGIPMIYSGQEMPNKKRLKFFEKDPIEWNGKFELHDFYKTLLLLHSSSRCLRPGDPNILTKIVSHPDDHQVFAFARRNGDDQVLVILNFSPAEMNFQVKSIHGVFRNVFGGRDINFDMEDHAYLKPWDYLVFEKLPMFTERI</sequence>
<dbReference type="SUPFAM" id="SSF51445">
    <property type="entry name" value="(Trans)glycosidases"/>
    <property type="match status" value="1"/>
</dbReference>